<evidence type="ECO:0000259" key="6">
    <source>
        <dbReference type="Pfam" id="PF00931"/>
    </source>
</evidence>
<dbReference type="CDD" id="cd14798">
    <property type="entry name" value="RX-CC_like"/>
    <property type="match status" value="1"/>
</dbReference>
<evidence type="ECO:0000256" key="5">
    <source>
        <dbReference type="ARBA" id="ARBA00022840"/>
    </source>
</evidence>
<dbReference type="GO" id="GO:0006952">
    <property type="term" value="P:defense response"/>
    <property type="evidence" value="ECO:0007669"/>
    <property type="project" value="UniProtKB-KW"/>
</dbReference>
<reference evidence="10" key="1">
    <citation type="submission" date="2021-03" db="UniProtKB">
        <authorList>
            <consortium name="EnsemblPlants"/>
        </authorList>
    </citation>
    <scope>IDENTIFICATION</scope>
</reference>
<dbReference type="PRINTS" id="PR00364">
    <property type="entry name" value="DISEASERSIST"/>
</dbReference>
<evidence type="ECO:0000313" key="11">
    <source>
        <dbReference type="Proteomes" id="UP000596661"/>
    </source>
</evidence>
<dbReference type="SUPFAM" id="SSF52058">
    <property type="entry name" value="L domain-like"/>
    <property type="match status" value="2"/>
</dbReference>
<feature type="domain" description="R13L1/DRL21-like LRR repeat region" evidence="9">
    <location>
        <begin position="1052"/>
        <end position="1116"/>
    </location>
</feature>
<name>A0A803QNA3_CANSA</name>
<keyword evidence="2" id="KW-0677">Repeat</keyword>
<dbReference type="Gene3D" id="1.10.8.430">
    <property type="entry name" value="Helical domain of apoptotic protease-activating factors"/>
    <property type="match status" value="1"/>
</dbReference>
<evidence type="ECO:0000256" key="1">
    <source>
        <dbReference type="ARBA" id="ARBA00022614"/>
    </source>
</evidence>
<dbReference type="AlphaFoldDB" id="A0A803QNA3"/>
<sequence>MAEAFLTVLLENLSSLLQNQIGILLGIDKEMQRICSMLSTIVAVIEDAEERQLSDRSIKNWLQKLIDVSSELEDILDDCCEMEAFRLELEYQQQQQQPWILKVRSSLSCINPMNLYFRKKIANKMKEIGDRLDQIGNERINFHLRGVVVVGERRSQIRGNRLTSSVITQPCVYGREEEKERIVGFLVNDAIHCNHTCIYSIVGLGGMGKTTLAQLVFNDERVGNHFELKMWVCVSEDFDVLRLIKAVIESGTGKACEALDMDPLQKRLRDMLRRKRFLLVLDDVWNEDHDQWDKLRYLLDCGLDGASVVVTTRSKKVASIMGTVPMLILTGLSDNDCWLLFKERAFGNQSEERPNLVKIGEEIVKKCKGVPLAAKALGGLMRFKIEEDEWLSVMRSELWNLPEDKTSILPALKLSYLHLPIEHRRCFSYCAIFPKDHKIEKTQLIHLWMANGLISSKQEFEVEDVGNEMISELYWRSFFQDMEKDFFGNILNFKMHDLFHDLAQFIMDDKCRVVEVNNNNNGEIISLSKSVCHLTCTLSQFKKIIIPSGQSLRTFMLLTNCSTDPNKNWKFHSLRALDAKLLITPLSSLSSLVSNLKHLRYLNLSHCTVEVLPDSICLLHHLLILDIRYCHYLYKLPKHMIRLKGLRHLYIQGCSRLSHLPPNIRQLTCLKTLSNFIVDRRRGCQLDELNHLNLGGYLHISNLDKVRRPKEARFANLSGKRNLKRLHLSWNTNENESEDNAKDVLEALAPSTGLTELNIQGYKGAYYPYWFMNEILGNVVSITLSNWNNCRELPPFGKLTSLRDLSISRMNLVEYIDNELSHGDCFRCLKSLEITNLPNLERLSRHDVGNQKFLSLSTLCVSKCPKLTLPNLGSVKSLRVYDGTHQLLESISNLHGLTDLDIYDNDNMSFLPQNMLHDLTCLQRLTIDRLRKIQELPTDFLIGLNALNFLCIKFCYELKCLPEGMFQDCTLLKHIIIYSCKKMESLSESFQYLNALESIEIVDCPELDGFSNGVDHLTSLRTMIISGENIIETDQNGRCWHKHCSDKPVVMPEALQHLSSLEVLRISYFKEIASLPDWLGNLKSLQDLRIVGCENLSSLPTSIQMLTNLKKLSIEMCPNLEKRCEKEVGEDWHKIAHISDVYVSSTLMRPFFF</sequence>
<evidence type="ECO:0000256" key="3">
    <source>
        <dbReference type="ARBA" id="ARBA00022741"/>
    </source>
</evidence>
<accession>A0A803QNA3</accession>
<dbReference type="Pfam" id="PF00931">
    <property type="entry name" value="NB-ARC"/>
    <property type="match status" value="1"/>
</dbReference>
<dbReference type="InterPro" id="IPR042197">
    <property type="entry name" value="Apaf_helical"/>
</dbReference>
<dbReference type="InterPro" id="IPR056789">
    <property type="entry name" value="LRR_R13L1-DRL21"/>
</dbReference>
<dbReference type="Gramene" id="evm.model.10.315">
    <property type="protein sequence ID" value="cds.evm.model.10.315"/>
    <property type="gene ID" value="evm.TU.10.315"/>
</dbReference>
<evidence type="ECO:0008006" key="12">
    <source>
        <dbReference type="Google" id="ProtNLM"/>
    </source>
</evidence>
<dbReference type="PANTHER" id="PTHR36766">
    <property type="entry name" value="PLANT BROAD-SPECTRUM MILDEW RESISTANCE PROTEIN RPW8"/>
    <property type="match status" value="1"/>
</dbReference>
<evidence type="ECO:0000259" key="8">
    <source>
        <dbReference type="Pfam" id="PF23559"/>
    </source>
</evidence>
<dbReference type="GO" id="GO:0005524">
    <property type="term" value="F:ATP binding"/>
    <property type="evidence" value="ECO:0007669"/>
    <property type="project" value="UniProtKB-KW"/>
</dbReference>
<dbReference type="InterPro" id="IPR002182">
    <property type="entry name" value="NB-ARC"/>
</dbReference>
<dbReference type="Gene3D" id="3.80.10.10">
    <property type="entry name" value="Ribonuclease Inhibitor"/>
    <property type="match status" value="4"/>
</dbReference>
<dbReference type="Proteomes" id="UP000596661">
    <property type="component" value="Unassembled WGS sequence"/>
</dbReference>
<keyword evidence="1" id="KW-0433">Leucine-rich repeat</keyword>
<dbReference type="GO" id="GO:0051707">
    <property type="term" value="P:response to other organism"/>
    <property type="evidence" value="ECO:0007669"/>
    <property type="project" value="UniProtKB-ARBA"/>
</dbReference>
<protein>
    <recommendedName>
        <fullName evidence="12">Disease resistance protein RGA3</fullName>
    </recommendedName>
</protein>
<dbReference type="InterPro" id="IPR058922">
    <property type="entry name" value="WHD_DRP"/>
</dbReference>
<dbReference type="Pfam" id="PF25019">
    <property type="entry name" value="LRR_R13L1-DRL21"/>
    <property type="match status" value="2"/>
</dbReference>
<dbReference type="Pfam" id="PF23559">
    <property type="entry name" value="WHD_DRP"/>
    <property type="match status" value="1"/>
</dbReference>
<dbReference type="OMA" id="NIVHISH"/>
<dbReference type="InterPro" id="IPR041118">
    <property type="entry name" value="Rx_N"/>
</dbReference>
<keyword evidence="11" id="KW-1185">Reference proteome</keyword>
<dbReference type="EMBL" id="UZAU01000791">
    <property type="status" value="NOT_ANNOTATED_CDS"/>
    <property type="molecule type" value="Genomic_DNA"/>
</dbReference>
<dbReference type="PANTHER" id="PTHR36766:SF42">
    <property type="entry name" value="NB-ARC DOMAIN DISEASE RESISTANCE PROTEIN"/>
    <property type="match status" value="1"/>
</dbReference>
<proteinExistence type="predicted"/>
<evidence type="ECO:0000259" key="9">
    <source>
        <dbReference type="Pfam" id="PF25019"/>
    </source>
</evidence>
<evidence type="ECO:0000313" key="10">
    <source>
        <dbReference type="EnsemblPlants" id="cds.evm.model.10.315"/>
    </source>
</evidence>
<organism evidence="10 11">
    <name type="scientific">Cannabis sativa</name>
    <name type="common">Hemp</name>
    <name type="synonym">Marijuana</name>
    <dbReference type="NCBI Taxonomy" id="3483"/>
    <lineage>
        <taxon>Eukaryota</taxon>
        <taxon>Viridiplantae</taxon>
        <taxon>Streptophyta</taxon>
        <taxon>Embryophyta</taxon>
        <taxon>Tracheophyta</taxon>
        <taxon>Spermatophyta</taxon>
        <taxon>Magnoliopsida</taxon>
        <taxon>eudicotyledons</taxon>
        <taxon>Gunneridae</taxon>
        <taxon>Pentapetalae</taxon>
        <taxon>rosids</taxon>
        <taxon>fabids</taxon>
        <taxon>Rosales</taxon>
        <taxon>Cannabaceae</taxon>
        <taxon>Cannabis</taxon>
    </lineage>
</organism>
<dbReference type="Pfam" id="PF18052">
    <property type="entry name" value="Rx_N"/>
    <property type="match status" value="1"/>
</dbReference>
<evidence type="ECO:0000259" key="7">
    <source>
        <dbReference type="Pfam" id="PF18052"/>
    </source>
</evidence>
<dbReference type="FunFam" id="3.40.50.300:FF:001091">
    <property type="entry name" value="Probable disease resistance protein At1g61300"/>
    <property type="match status" value="1"/>
</dbReference>
<dbReference type="SUPFAM" id="SSF52540">
    <property type="entry name" value="P-loop containing nucleoside triphosphate hydrolases"/>
    <property type="match status" value="1"/>
</dbReference>
<keyword evidence="3" id="KW-0547">Nucleotide-binding</keyword>
<evidence type="ECO:0000256" key="4">
    <source>
        <dbReference type="ARBA" id="ARBA00022821"/>
    </source>
</evidence>
<dbReference type="Gene3D" id="1.20.5.4130">
    <property type="match status" value="1"/>
</dbReference>
<dbReference type="OrthoDB" id="1192787at2759"/>
<dbReference type="FunFam" id="1.10.10.10:FF:000322">
    <property type="entry name" value="Probable disease resistance protein At1g63360"/>
    <property type="match status" value="1"/>
</dbReference>
<dbReference type="InterPro" id="IPR032675">
    <property type="entry name" value="LRR_dom_sf"/>
</dbReference>
<dbReference type="Gene3D" id="3.40.50.300">
    <property type="entry name" value="P-loop containing nucleotide triphosphate hydrolases"/>
    <property type="match status" value="1"/>
</dbReference>
<dbReference type="EnsemblPlants" id="evm.model.10.315">
    <property type="protein sequence ID" value="cds.evm.model.10.315"/>
    <property type="gene ID" value="evm.TU.10.315"/>
</dbReference>
<feature type="domain" description="Disease resistance N-terminal" evidence="7">
    <location>
        <begin position="5"/>
        <end position="80"/>
    </location>
</feature>
<gene>
    <name evidence="10" type="primary">LOC115698492</name>
</gene>
<dbReference type="Gene3D" id="1.10.10.10">
    <property type="entry name" value="Winged helix-like DNA-binding domain superfamily/Winged helix DNA-binding domain"/>
    <property type="match status" value="1"/>
</dbReference>
<dbReference type="GO" id="GO:0043531">
    <property type="term" value="F:ADP binding"/>
    <property type="evidence" value="ECO:0007669"/>
    <property type="project" value="InterPro"/>
</dbReference>
<keyword evidence="4" id="KW-0611">Plant defense</keyword>
<feature type="domain" description="R13L1/DRL21-like LRR repeat region" evidence="9">
    <location>
        <begin position="686"/>
        <end position="810"/>
    </location>
</feature>
<dbReference type="InterPro" id="IPR027417">
    <property type="entry name" value="P-loop_NTPase"/>
</dbReference>
<evidence type="ECO:0000256" key="2">
    <source>
        <dbReference type="ARBA" id="ARBA00022737"/>
    </source>
</evidence>
<dbReference type="InterPro" id="IPR038005">
    <property type="entry name" value="RX-like_CC"/>
</dbReference>
<feature type="domain" description="Disease resistance protein winged helix" evidence="8">
    <location>
        <begin position="432"/>
        <end position="503"/>
    </location>
</feature>
<feature type="domain" description="NB-ARC" evidence="6">
    <location>
        <begin position="176"/>
        <end position="350"/>
    </location>
</feature>
<dbReference type="InterPro" id="IPR036388">
    <property type="entry name" value="WH-like_DNA-bd_sf"/>
</dbReference>
<keyword evidence="5" id="KW-0067">ATP-binding</keyword>